<dbReference type="OMA" id="WAGHYTS"/>
<dbReference type="GO" id="GO:0004674">
    <property type="term" value="F:protein serine/threonine kinase activity"/>
    <property type="evidence" value="ECO:0007669"/>
    <property type="project" value="TreeGrafter"/>
</dbReference>
<dbReference type="PROSITE" id="PS50011">
    <property type="entry name" value="PROTEIN_KINASE_DOM"/>
    <property type="match status" value="1"/>
</dbReference>
<dbReference type="InParanoid" id="A0A074YT40"/>
<dbReference type="AlphaFoldDB" id="A0A074YT40"/>
<dbReference type="InterPro" id="IPR051681">
    <property type="entry name" value="Ser/Thr_Kinases-Pseudokinases"/>
</dbReference>
<evidence type="ECO:0000313" key="4">
    <source>
        <dbReference type="Proteomes" id="UP000030641"/>
    </source>
</evidence>
<dbReference type="Gene3D" id="1.10.510.10">
    <property type="entry name" value="Transferase(Phosphotransferase) domain 1"/>
    <property type="match status" value="1"/>
</dbReference>
<evidence type="ECO:0000313" key="3">
    <source>
        <dbReference type="EMBL" id="KER00924.1"/>
    </source>
</evidence>
<feature type="domain" description="Protein kinase" evidence="2">
    <location>
        <begin position="22"/>
        <end position="271"/>
    </location>
</feature>
<dbReference type="HOGENOM" id="CLU_000288_31_3_1"/>
<evidence type="ECO:0000259" key="2">
    <source>
        <dbReference type="PROSITE" id="PS50011"/>
    </source>
</evidence>
<dbReference type="PANTHER" id="PTHR44329:SF260">
    <property type="entry name" value="PROTEIN KINASE DOMAIN-CONTAINING PROTEIN"/>
    <property type="match status" value="1"/>
</dbReference>
<accession>A0A074YT40</accession>
<keyword evidence="4" id="KW-1185">Reference proteome</keyword>
<dbReference type="InterPro" id="IPR011009">
    <property type="entry name" value="Kinase-like_dom_sf"/>
</dbReference>
<dbReference type="Proteomes" id="UP000030641">
    <property type="component" value="Unassembled WGS sequence"/>
</dbReference>
<dbReference type="PANTHER" id="PTHR44329">
    <property type="entry name" value="SERINE/THREONINE-PROTEIN KINASE TNNI3K-RELATED"/>
    <property type="match status" value="1"/>
</dbReference>
<evidence type="ECO:0000256" key="1">
    <source>
        <dbReference type="SAM" id="SignalP"/>
    </source>
</evidence>
<dbReference type="SUPFAM" id="SSF56112">
    <property type="entry name" value="Protein kinase-like (PK-like)"/>
    <property type="match status" value="1"/>
</dbReference>
<dbReference type="GO" id="GO:0005524">
    <property type="term" value="F:ATP binding"/>
    <property type="evidence" value="ECO:0007669"/>
    <property type="project" value="InterPro"/>
</dbReference>
<dbReference type="STRING" id="1043005.A0A074YT40"/>
<feature type="chain" id="PRO_5001703536" description="Protein kinase domain-containing protein" evidence="1">
    <location>
        <begin position="17"/>
        <end position="286"/>
    </location>
</feature>
<dbReference type="EMBL" id="KL584749">
    <property type="protein sequence ID" value="KER00924.1"/>
    <property type="molecule type" value="Genomic_DNA"/>
</dbReference>
<dbReference type="Pfam" id="PF00069">
    <property type="entry name" value="Pkinase"/>
    <property type="match status" value="1"/>
</dbReference>
<reference evidence="3 4" key="1">
    <citation type="journal article" date="2014" name="BMC Genomics">
        <title>Genome sequencing of four Aureobasidium pullulans varieties: biotechnological potential, stress tolerance, and description of new species.</title>
        <authorList>
            <person name="Gostin Ar C."/>
            <person name="Ohm R.A."/>
            <person name="Kogej T."/>
            <person name="Sonjak S."/>
            <person name="Turk M."/>
            <person name="Zajc J."/>
            <person name="Zalar P."/>
            <person name="Grube M."/>
            <person name="Sun H."/>
            <person name="Han J."/>
            <person name="Sharma A."/>
            <person name="Chiniquy J."/>
            <person name="Ngan C.Y."/>
            <person name="Lipzen A."/>
            <person name="Barry K."/>
            <person name="Grigoriev I.V."/>
            <person name="Gunde-Cimerman N."/>
        </authorList>
    </citation>
    <scope>NUCLEOTIDE SEQUENCE [LARGE SCALE GENOMIC DNA]</scope>
    <source>
        <strain evidence="3 4">EXF-2481</strain>
    </source>
</reference>
<dbReference type="InterPro" id="IPR000719">
    <property type="entry name" value="Prot_kinase_dom"/>
</dbReference>
<dbReference type="OrthoDB" id="1668230at2759"/>
<organism evidence="3 4">
    <name type="scientific">Aureobasidium subglaciale (strain EXF-2481)</name>
    <name type="common">Aureobasidium pullulans var. subglaciale</name>
    <dbReference type="NCBI Taxonomy" id="1043005"/>
    <lineage>
        <taxon>Eukaryota</taxon>
        <taxon>Fungi</taxon>
        <taxon>Dikarya</taxon>
        <taxon>Ascomycota</taxon>
        <taxon>Pezizomycotina</taxon>
        <taxon>Dothideomycetes</taxon>
        <taxon>Dothideomycetidae</taxon>
        <taxon>Dothideales</taxon>
        <taxon>Saccotheciaceae</taxon>
        <taxon>Aureobasidium</taxon>
    </lineage>
</organism>
<feature type="signal peptide" evidence="1">
    <location>
        <begin position="1"/>
        <end position="16"/>
    </location>
</feature>
<keyword evidence="1" id="KW-0732">Signal</keyword>
<proteinExistence type="predicted"/>
<name>A0A074YT40_AURSE</name>
<sequence>MVWPLLACMAVVCIFSQLPIPKYTALPRSDGHTSTIYLLPNHSTDPHICKSIHPQFADVLLPIEQEVYERFSANNPPSSLLSYHGIHDEIPAGLVLEFAELGNLQDWLLEGHIPGKDLLYKWGYQVTEALEFAHGLGVLHADIHCLNFFLTKTLDLKVGDWGGASIDGARSYCSYRYSHRLFRLDGADLPTDMGITTESEIFALGTALYVMVSGQQPWPELEEPKDREEIRGKIARREFPNTRVLDVLGSVIERCWSLRFTSMTEIKHAIEKESYDDKRTQLSEDR</sequence>
<gene>
    <name evidence="3" type="ORF">AUEXF2481DRAFT_25201</name>
</gene>
<protein>
    <recommendedName>
        <fullName evidence="2">Protein kinase domain-containing protein</fullName>
    </recommendedName>
</protein>
<dbReference type="RefSeq" id="XP_013349408.1">
    <property type="nucleotide sequence ID" value="XM_013493954.1"/>
</dbReference>
<dbReference type="SMART" id="SM00220">
    <property type="entry name" value="S_TKc"/>
    <property type="match status" value="1"/>
</dbReference>
<dbReference type="GeneID" id="25362930"/>